<dbReference type="GO" id="GO:0033619">
    <property type="term" value="P:membrane protein proteolysis"/>
    <property type="evidence" value="ECO:0007669"/>
    <property type="project" value="TreeGrafter"/>
</dbReference>
<name>A0AAV9JYM1_9PEZI</name>
<dbReference type="Pfam" id="PF04258">
    <property type="entry name" value="Peptidase_A22B"/>
    <property type="match status" value="1"/>
</dbReference>
<feature type="transmembrane region" description="Helical" evidence="9">
    <location>
        <begin position="83"/>
        <end position="101"/>
    </location>
</feature>
<feature type="compositionally biased region" description="Basic and acidic residues" evidence="8">
    <location>
        <begin position="537"/>
        <end position="548"/>
    </location>
</feature>
<evidence type="ECO:0000256" key="5">
    <source>
        <dbReference type="ARBA" id="ARBA00022824"/>
    </source>
</evidence>
<feature type="transmembrane region" description="Helical" evidence="9">
    <location>
        <begin position="21"/>
        <end position="39"/>
    </location>
</feature>
<feature type="transmembrane region" description="Helical" evidence="9">
    <location>
        <begin position="411"/>
        <end position="433"/>
    </location>
</feature>
<evidence type="ECO:0000256" key="1">
    <source>
        <dbReference type="ARBA" id="ARBA00004477"/>
    </source>
</evidence>
<feature type="transmembrane region" description="Helical" evidence="9">
    <location>
        <begin position="330"/>
        <end position="350"/>
    </location>
</feature>
<evidence type="ECO:0000256" key="8">
    <source>
        <dbReference type="SAM" id="MobiDB-lite"/>
    </source>
</evidence>
<organism evidence="10 11">
    <name type="scientific">Oleoguttula mirabilis</name>
    <dbReference type="NCBI Taxonomy" id="1507867"/>
    <lineage>
        <taxon>Eukaryota</taxon>
        <taxon>Fungi</taxon>
        <taxon>Dikarya</taxon>
        <taxon>Ascomycota</taxon>
        <taxon>Pezizomycotina</taxon>
        <taxon>Dothideomycetes</taxon>
        <taxon>Dothideomycetidae</taxon>
        <taxon>Mycosphaerellales</taxon>
        <taxon>Teratosphaeriaceae</taxon>
        <taxon>Oleoguttula</taxon>
    </lineage>
</organism>
<keyword evidence="3 9" id="KW-0812">Transmembrane</keyword>
<evidence type="ECO:0000256" key="3">
    <source>
        <dbReference type="ARBA" id="ARBA00022692"/>
    </source>
</evidence>
<dbReference type="AlphaFoldDB" id="A0AAV9JYM1"/>
<feature type="region of interest" description="Disordered" evidence="8">
    <location>
        <begin position="46"/>
        <end position="68"/>
    </location>
</feature>
<proteinExistence type="inferred from homology"/>
<feature type="transmembrane region" description="Helical" evidence="9">
    <location>
        <begin position="217"/>
        <end position="235"/>
    </location>
</feature>
<dbReference type="GO" id="GO:0098553">
    <property type="term" value="C:lumenal side of endoplasmic reticulum membrane"/>
    <property type="evidence" value="ECO:0007669"/>
    <property type="project" value="TreeGrafter"/>
</dbReference>
<feature type="region of interest" description="Disordered" evidence="8">
    <location>
        <begin position="472"/>
        <end position="496"/>
    </location>
</feature>
<keyword evidence="7 9" id="KW-0472">Membrane</keyword>
<evidence type="ECO:0000313" key="11">
    <source>
        <dbReference type="Proteomes" id="UP001324427"/>
    </source>
</evidence>
<reference evidence="10 11" key="1">
    <citation type="submission" date="2021-11" db="EMBL/GenBank/DDBJ databases">
        <title>Black yeast isolated from Biological Soil Crust.</title>
        <authorList>
            <person name="Kurbessoian T."/>
        </authorList>
    </citation>
    <scope>NUCLEOTIDE SEQUENCE [LARGE SCALE GENOMIC DNA]</scope>
    <source>
        <strain evidence="10 11">CCFEE 5522</strain>
    </source>
</reference>
<accession>A0AAV9JYM1</accession>
<sequence length="605" mass="66008">MDLQQLATAASQHFADARPLIPMYLHLIFSALFPIYTGAHASLSRPSSAAKPAKKEKHAEDADDADEEEEVVQKMEGLSPKDAVVFPVTAGIVLAGLYFLIKRYGASLVNLILGWYFSGVGFFSVAKLANDGTNFALSFLLPTYFAHQGKLWRADASKRKAVCHGDTTQTRSAPGPMWSTMLPDSVAALIWSTRAAVRQKYATKAYVHEVFDFKGNLTLVNALSALFGIASVAYANLAAKPWWLTNLQGFAVCYSALQIMSPTTFATGSLILAGLFCYDIWAVFFTPLMVTVAKNLDQPIKLVFPRPDQPNATPGGPPIKSFSMLGLGDIVLPGLMIGLALRFDLYMYYLRKQTKRRSTQHSATGNVEIIEHVEKAPYVSVTGNWGDHFWTSRLPASARPEKLSISFPKPYFTASMVGYVVGMLTTLGVMSVFQHAQPALLYLVPGVLASLWSTAVARGELKEMWEFSEAITGEQLEGDEKNDAEKKESEEKAKGSPSLFGRLWSEIFGGGEEADKKPKQNLKAPSDLADGKPSQPNDKETKGKRPDDDVLVAFSITRYMPRSTASAEESPASGDNTSEKSASADRTSTPDSSMEDAVLVETYDA</sequence>
<evidence type="ECO:0000256" key="6">
    <source>
        <dbReference type="ARBA" id="ARBA00022989"/>
    </source>
</evidence>
<keyword evidence="4" id="KW-0378">Hydrolase</keyword>
<dbReference type="InterPro" id="IPR007369">
    <property type="entry name" value="Peptidase_A22B_SPP"/>
</dbReference>
<feature type="transmembrane region" description="Helical" evidence="9">
    <location>
        <begin position="269"/>
        <end position="290"/>
    </location>
</feature>
<dbReference type="GO" id="GO:0006465">
    <property type="term" value="P:signal peptide processing"/>
    <property type="evidence" value="ECO:0007669"/>
    <property type="project" value="TreeGrafter"/>
</dbReference>
<keyword evidence="5" id="KW-0256">Endoplasmic reticulum</keyword>
<gene>
    <name evidence="10" type="ORF">LTR36_000468</name>
</gene>
<dbReference type="PANTHER" id="PTHR12174">
    <property type="entry name" value="SIGNAL PEPTIDE PEPTIDASE"/>
    <property type="match status" value="1"/>
</dbReference>
<dbReference type="GO" id="GO:0042500">
    <property type="term" value="F:aspartic endopeptidase activity, intramembrane cleaving"/>
    <property type="evidence" value="ECO:0007669"/>
    <property type="project" value="InterPro"/>
</dbReference>
<evidence type="ECO:0000256" key="9">
    <source>
        <dbReference type="SAM" id="Phobius"/>
    </source>
</evidence>
<feature type="compositionally biased region" description="Basic and acidic residues" evidence="8">
    <location>
        <begin position="478"/>
        <end position="494"/>
    </location>
</feature>
<dbReference type="GO" id="GO:0098554">
    <property type="term" value="C:cytoplasmic side of endoplasmic reticulum membrane"/>
    <property type="evidence" value="ECO:0007669"/>
    <property type="project" value="TreeGrafter"/>
</dbReference>
<comment type="caution">
    <text evidence="10">The sequence shown here is derived from an EMBL/GenBank/DDBJ whole genome shotgun (WGS) entry which is preliminary data.</text>
</comment>
<dbReference type="PANTHER" id="PTHR12174:SF23">
    <property type="entry name" value="MINOR HISTOCOMPATIBILITY ANTIGEN H13"/>
    <property type="match status" value="1"/>
</dbReference>
<comment type="subcellular location">
    <subcellularLocation>
        <location evidence="1">Endoplasmic reticulum membrane</location>
        <topology evidence="1">Multi-pass membrane protein</topology>
    </subcellularLocation>
</comment>
<evidence type="ECO:0000313" key="10">
    <source>
        <dbReference type="EMBL" id="KAK4550888.1"/>
    </source>
</evidence>
<comment type="similarity">
    <text evidence="2">Belongs to the peptidase A22B family.</text>
</comment>
<dbReference type="InterPro" id="IPR006639">
    <property type="entry name" value="Preselin/SPP"/>
</dbReference>
<dbReference type="EMBL" id="JAVFHQ010000001">
    <property type="protein sequence ID" value="KAK4550888.1"/>
    <property type="molecule type" value="Genomic_DNA"/>
</dbReference>
<protein>
    <recommendedName>
        <fullName evidence="12">Signal peptide peptidase</fullName>
    </recommendedName>
</protein>
<keyword evidence="11" id="KW-1185">Reference proteome</keyword>
<dbReference type="Proteomes" id="UP001324427">
    <property type="component" value="Unassembled WGS sequence"/>
</dbReference>
<evidence type="ECO:0000256" key="2">
    <source>
        <dbReference type="ARBA" id="ARBA00006859"/>
    </source>
</evidence>
<evidence type="ECO:0000256" key="4">
    <source>
        <dbReference type="ARBA" id="ARBA00022801"/>
    </source>
</evidence>
<evidence type="ECO:0000256" key="7">
    <source>
        <dbReference type="ARBA" id="ARBA00023136"/>
    </source>
</evidence>
<feature type="compositionally biased region" description="Polar residues" evidence="8">
    <location>
        <begin position="563"/>
        <end position="592"/>
    </location>
</feature>
<evidence type="ECO:0008006" key="12">
    <source>
        <dbReference type="Google" id="ProtNLM"/>
    </source>
</evidence>
<feature type="region of interest" description="Disordered" evidence="8">
    <location>
        <begin position="511"/>
        <end position="605"/>
    </location>
</feature>
<keyword evidence="6 9" id="KW-1133">Transmembrane helix</keyword>
<feature type="transmembrane region" description="Helical" evidence="9">
    <location>
        <begin position="108"/>
        <end position="129"/>
    </location>
</feature>
<dbReference type="SMART" id="SM00730">
    <property type="entry name" value="PSN"/>
    <property type="match status" value="1"/>
</dbReference>